<evidence type="ECO:0000256" key="1">
    <source>
        <dbReference type="SAM" id="MobiDB-lite"/>
    </source>
</evidence>
<name>A0A258HDR1_9CAUL</name>
<evidence type="ECO:0000313" key="2">
    <source>
        <dbReference type="EMBL" id="OYX55140.1"/>
    </source>
</evidence>
<sequence length="420" mass="43303">MDVAGSISPPGGAPRPDPERVATLRYTIVDEPETCAAFGEDARAALASLNDRALAETRSGDLGECLLLLDQVRGSVAGLDPARLEPRGGLAGLFDSRGKRLKAFRAAWDSAAAAVARSASDLGDRAGALARKSTALETLWSETRDAIAELDAHIAAARIWLDNQTPAPATVESAAPSAEVETPQPTEEVHEQVEAQADDGTPVSPVEDTTEPGQVETVDDHVEIAPTGEARATDPILPPDAEDAPVAEDLIAAVEPPEDAPANAGVVAEASAEPEVMIAPEASPVPDAGLQTEPAPPPAPVASLPHPLETRLVALEALRATAIGRLPLLRAAQNADCRAPAVLKQVCDGVEAWRADWQDALGLAGKRPKKVRPDRVRLSNASSALTGSITAAGHELSAAQGRRAELEARAAAAPGAALAA</sequence>
<evidence type="ECO:0000313" key="3">
    <source>
        <dbReference type="Proteomes" id="UP000216147"/>
    </source>
</evidence>
<feature type="region of interest" description="Disordered" evidence="1">
    <location>
        <begin position="167"/>
        <end position="219"/>
    </location>
</feature>
<proteinExistence type="predicted"/>
<reference evidence="2 3" key="1">
    <citation type="submission" date="2017-03" db="EMBL/GenBank/DDBJ databases">
        <title>Lifting the veil on microbial sulfur biogeochemistry in mining wastewaters.</title>
        <authorList>
            <person name="Kantor R.S."/>
            <person name="Colenbrander Nelson T."/>
            <person name="Marshall S."/>
            <person name="Bennett D."/>
            <person name="Apte S."/>
            <person name="Camacho D."/>
            <person name="Thomas B.C."/>
            <person name="Warren L.A."/>
            <person name="Banfield J.F."/>
        </authorList>
    </citation>
    <scope>NUCLEOTIDE SEQUENCE [LARGE SCALE GENOMIC DNA]</scope>
    <source>
        <strain evidence="2">32-68-21</strain>
    </source>
</reference>
<accession>A0A258HDR1</accession>
<gene>
    <name evidence="2" type="ORF">B7Y86_14455</name>
</gene>
<dbReference type="Pfam" id="PF05816">
    <property type="entry name" value="TelA"/>
    <property type="match status" value="1"/>
</dbReference>
<dbReference type="InterPro" id="IPR008863">
    <property type="entry name" value="Toxic_anion-R_TelA"/>
</dbReference>
<dbReference type="AlphaFoldDB" id="A0A258HDR1"/>
<protein>
    <submittedName>
        <fullName evidence="2">Uncharacterized protein</fullName>
    </submittedName>
</protein>
<dbReference type="Proteomes" id="UP000216147">
    <property type="component" value="Unassembled WGS sequence"/>
</dbReference>
<organism evidence="2 3">
    <name type="scientific">Brevundimonas subvibrioides</name>
    <dbReference type="NCBI Taxonomy" id="74313"/>
    <lineage>
        <taxon>Bacteria</taxon>
        <taxon>Pseudomonadati</taxon>
        <taxon>Pseudomonadota</taxon>
        <taxon>Alphaproteobacteria</taxon>
        <taxon>Caulobacterales</taxon>
        <taxon>Caulobacteraceae</taxon>
        <taxon>Brevundimonas</taxon>
    </lineage>
</organism>
<dbReference type="EMBL" id="NCEQ01000016">
    <property type="protein sequence ID" value="OYX55140.1"/>
    <property type="molecule type" value="Genomic_DNA"/>
</dbReference>
<comment type="caution">
    <text evidence="2">The sequence shown here is derived from an EMBL/GenBank/DDBJ whole genome shotgun (WGS) entry which is preliminary data.</text>
</comment>